<keyword evidence="4" id="KW-1185">Reference proteome</keyword>
<feature type="compositionally biased region" description="Basic and acidic residues" evidence="1">
    <location>
        <begin position="80"/>
        <end position="89"/>
    </location>
</feature>
<proteinExistence type="predicted"/>
<dbReference type="AlphaFoldDB" id="A0A8H2VWE8"/>
<keyword evidence="2" id="KW-0812">Transmembrane</keyword>
<comment type="caution">
    <text evidence="3">The sequence shown here is derived from an EMBL/GenBank/DDBJ whole genome shotgun (WGS) entry which is preliminary data.</text>
</comment>
<keyword evidence="2" id="KW-1133">Transmembrane helix</keyword>
<gene>
    <name evidence="3" type="ORF">SCLTRI_LOCUS5189</name>
</gene>
<dbReference type="Proteomes" id="UP000624404">
    <property type="component" value="Unassembled WGS sequence"/>
</dbReference>
<keyword evidence="2" id="KW-0472">Membrane</keyword>
<protein>
    <submittedName>
        <fullName evidence="3">0ce53073-d442-4b93-9567-e78a924442e1</fullName>
    </submittedName>
</protein>
<reference evidence="3" key="1">
    <citation type="submission" date="2020-10" db="EMBL/GenBank/DDBJ databases">
        <authorList>
            <person name="Kusch S."/>
        </authorList>
    </citation>
    <scope>NUCLEOTIDE SEQUENCE</scope>
    <source>
        <strain evidence="3">SwB9</strain>
    </source>
</reference>
<accession>A0A8H2VWE8</accession>
<evidence type="ECO:0000313" key="3">
    <source>
        <dbReference type="EMBL" id="CAD6445359.1"/>
    </source>
</evidence>
<evidence type="ECO:0000256" key="2">
    <source>
        <dbReference type="SAM" id="Phobius"/>
    </source>
</evidence>
<organism evidence="3 4">
    <name type="scientific">Sclerotinia trifoliorum</name>
    <dbReference type="NCBI Taxonomy" id="28548"/>
    <lineage>
        <taxon>Eukaryota</taxon>
        <taxon>Fungi</taxon>
        <taxon>Dikarya</taxon>
        <taxon>Ascomycota</taxon>
        <taxon>Pezizomycotina</taxon>
        <taxon>Leotiomycetes</taxon>
        <taxon>Helotiales</taxon>
        <taxon>Sclerotiniaceae</taxon>
        <taxon>Sclerotinia</taxon>
    </lineage>
</organism>
<feature type="transmembrane region" description="Helical" evidence="2">
    <location>
        <begin position="7"/>
        <end position="31"/>
    </location>
</feature>
<dbReference type="OrthoDB" id="5393606at2759"/>
<dbReference type="EMBL" id="CAJHIA010000014">
    <property type="protein sequence ID" value="CAD6445359.1"/>
    <property type="molecule type" value="Genomic_DNA"/>
</dbReference>
<feature type="region of interest" description="Disordered" evidence="1">
    <location>
        <begin position="67"/>
        <end position="89"/>
    </location>
</feature>
<name>A0A8H2VWE8_9HELO</name>
<feature type="compositionally biased region" description="Polar residues" evidence="1">
    <location>
        <begin position="67"/>
        <end position="79"/>
    </location>
</feature>
<sequence length="130" mass="14047">MSTSRKVAVLAVFGLGAVALVAYIIRLALFVNITGIASGKIKDPNVNNDLLTLRSLFCSIIRSSSENYKMSQGNDNSQFKAEDQSLDSRKALVPESADSAEIETYAMGDVPKIDHGRRGGKDGIWVDKVV</sequence>
<evidence type="ECO:0000256" key="1">
    <source>
        <dbReference type="SAM" id="MobiDB-lite"/>
    </source>
</evidence>
<evidence type="ECO:0000313" key="4">
    <source>
        <dbReference type="Proteomes" id="UP000624404"/>
    </source>
</evidence>